<dbReference type="EMBL" id="JAVDRL010000015">
    <property type="protein sequence ID" value="MDR6533840.1"/>
    <property type="molecule type" value="Genomic_DNA"/>
</dbReference>
<dbReference type="RefSeq" id="WP_163232681.1">
    <property type="nucleotide sequence ID" value="NZ_BMLD01000020.1"/>
</dbReference>
<protein>
    <submittedName>
        <fullName evidence="1">Uncharacterized protein</fullName>
    </submittedName>
</protein>
<comment type="caution">
    <text evidence="1">The sequence shown here is derived from an EMBL/GenBank/DDBJ whole genome shotgun (WGS) entry which is preliminary data.</text>
</comment>
<accession>A0ABU1N5W6</accession>
<sequence length="70" mass="8028">MSFRFHVHRAKPAYRLVTAEGAGFPAGADPEDWRFTRVRERADTNPDVARLVDETGYCLFRIGLRFSEVV</sequence>
<evidence type="ECO:0000313" key="1">
    <source>
        <dbReference type="EMBL" id="MDR6533840.1"/>
    </source>
</evidence>
<organism evidence="1 2">
    <name type="scientific">Caulobacter rhizosphaerae</name>
    <dbReference type="NCBI Taxonomy" id="2010972"/>
    <lineage>
        <taxon>Bacteria</taxon>
        <taxon>Pseudomonadati</taxon>
        <taxon>Pseudomonadota</taxon>
        <taxon>Alphaproteobacteria</taxon>
        <taxon>Caulobacterales</taxon>
        <taxon>Caulobacteraceae</taxon>
        <taxon>Caulobacter</taxon>
    </lineage>
</organism>
<reference evidence="1 2" key="1">
    <citation type="submission" date="2023-07" db="EMBL/GenBank/DDBJ databases">
        <title>Sorghum-associated microbial communities from plants grown in Nebraska, USA.</title>
        <authorList>
            <person name="Schachtman D."/>
        </authorList>
    </citation>
    <scope>NUCLEOTIDE SEQUENCE [LARGE SCALE GENOMIC DNA]</scope>
    <source>
        <strain evidence="1 2">DS2154</strain>
    </source>
</reference>
<evidence type="ECO:0000313" key="2">
    <source>
        <dbReference type="Proteomes" id="UP001262754"/>
    </source>
</evidence>
<proteinExistence type="predicted"/>
<name>A0ABU1N5W6_9CAUL</name>
<gene>
    <name evidence="1" type="ORF">J2800_004610</name>
</gene>
<dbReference type="Proteomes" id="UP001262754">
    <property type="component" value="Unassembled WGS sequence"/>
</dbReference>
<keyword evidence="2" id="KW-1185">Reference proteome</keyword>